<feature type="transmembrane region" description="Helical" evidence="2">
    <location>
        <begin position="50"/>
        <end position="70"/>
    </location>
</feature>
<dbReference type="EMBL" id="MEIA01000078">
    <property type="protein sequence ID" value="OJF14854.1"/>
    <property type="molecule type" value="Genomic_DNA"/>
</dbReference>
<dbReference type="RefSeq" id="WP_071804084.1">
    <property type="nucleotide sequence ID" value="NZ_MEIA01000078.1"/>
</dbReference>
<sequence length="200" mass="21636">MNDDSDRMREIQERLVELQRENQAADADAAHAEPVSPVAPVHRPGRRRGWMVIASLLLASVVFAELALTVQGWSSPDFGEAGRIGRATIVSCERQGPIGRGIGYWHRCTADVVWDGGFSGRYTFDRRNFIHADEAGTTITIGENGGARSTSVGYSRPEAPYRPLVAALGVSLAIVAAVPALLLLAAAFSAVRNRIRRARS</sequence>
<proteinExistence type="predicted"/>
<feature type="region of interest" description="Disordered" evidence="1">
    <location>
        <begin position="22"/>
        <end position="41"/>
    </location>
</feature>
<dbReference type="InterPro" id="IPR045927">
    <property type="entry name" value="DUF6346"/>
</dbReference>
<keyword evidence="2" id="KW-0812">Transmembrane</keyword>
<reference evidence="3 4" key="1">
    <citation type="submission" date="2016-09" db="EMBL/GenBank/DDBJ databases">
        <title>Couchioplanes caeruleus draft genome sequence.</title>
        <authorList>
            <person name="Sheehan J."/>
            <person name="Caffrey P."/>
        </authorList>
    </citation>
    <scope>NUCLEOTIDE SEQUENCE [LARGE SCALE GENOMIC DNA]</scope>
    <source>
        <strain evidence="3 4">DSM 43634</strain>
    </source>
</reference>
<keyword evidence="4" id="KW-1185">Reference proteome</keyword>
<accession>A0A1K0GR22</accession>
<dbReference type="Proteomes" id="UP000182486">
    <property type="component" value="Unassembled WGS sequence"/>
</dbReference>
<evidence type="ECO:0000256" key="2">
    <source>
        <dbReference type="SAM" id="Phobius"/>
    </source>
</evidence>
<dbReference type="AlphaFoldDB" id="A0A1K0GR22"/>
<protein>
    <submittedName>
        <fullName evidence="3">Uncharacterized protein</fullName>
    </submittedName>
</protein>
<keyword evidence="2" id="KW-1133">Transmembrane helix</keyword>
<evidence type="ECO:0000313" key="3">
    <source>
        <dbReference type="EMBL" id="OJF14854.1"/>
    </source>
</evidence>
<feature type="transmembrane region" description="Helical" evidence="2">
    <location>
        <begin position="164"/>
        <end position="191"/>
    </location>
</feature>
<evidence type="ECO:0000313" key="4">
    <source>
        <dbReference type="Proteomes" id="UP000182486"/>
    </source>
</evidence>
<evidence type="ECO:0000256" key="1">
    <source>
        <dbReference type="SAM" id="MobiDB-lite"/>
    </source>
</evidence>
<name>A0A1K0GR22_9ACTN</name>
<organism evidence="3 4">
    <name type="scientific">Couchioplanes caeruleus subsp. caeruleus</name>
    <dbReference type="NCBI Taxonomy" id="56427"/>
    <lineage>
        <taxon>Bacteria</taxon>
        <taxon>Bacillati</taxon>
        <taxon>Actinomycetota</taxon>
        <taxon>Actinomycetes</taxon>
        <taxon>Micromonosporales</taxon>
        <taxon>Micromonosporaceae</taxon>
        <taxon>Couchioplanes</taxon>
    </lineage>
</organism>
<keyword evidence="2" id="KW-0472">Membrane</keyword>
<dbReference type="Pfam" id="PF19873">
    <property type="entry name" value="DUF6346"/>
    <property type="match status" value="1"/>
</dbReference>
<comment type="caution">
    <text evidence="3">The sequence shown here is derived from an EMBL/GenBank/DDBJ whole genome shotgun (WGS) entry which is preliminary data.</text>
</comment>
<gene>
    <name evidence="3" type="ORF">BG844_07475</name>
</gene>